<keyword evidence="1" id="KW-0472">Membrane</keyword>
<keyword evidence="1" id="KW-0812">Transmembrane</keyword>
<dbReference type="Proteomes" id="UP001165289">
    <property type="component" value="Unassembled WGS sequence"/>
</dbReference>
<proteinExistence type="predicted"/>
<dbReference type="EMBL" id="JAKMXF010000365">
    <property type="protein sequence ID" value="KAI6646006.1"/>
    <property type="molecule type" value="Genomic_DNA"/>
</dbReference>
<dbReference type="AlphaFoldDB" id="A0AAV7JBB0"/>
<keyword evidence="3" id="KW-1185">Reference proteome</keyword>
<keyword evidence="1" id="KW-1133">Transmembrane helix</keyword>
<evidence type="ECO:0000256" key="1">
    <source>
        <dbReference type="SAM" id="Phobius"/>
    </source>
</evidence>
<comment type="caution">
    <text evidence="2">The sequence shown here is derived from an EMBL/GenBank/DDBJ whole genome shotgun (WGS) entry which is preliminary data.</text>
</comment>
<feature type="transmembrane region" description="Helical" evidence="1">
    <location>
        <begin position="219"/>
        <end position="236"/>
    </location>
</feature>
<organism evidence="2 3">
    <name type="scientific">Oopsacas minuta</name>
    <dbReference type="NCBI Taxonomy" id="111878"/>
    <lineage>
        <taxon>Eukaryota</taxon>
        <taxon>Metazoa</taxon>
        <taxon>Porifera</taxon>
        <taxon>Hexactinellida</taxon>
        <taxon>Hexasterophora</taxon>
        <taxon>Lyssacinosida</taxon>
        <taxon>Leucopsacidae</taxon>
        <taxon>Oopsacas</taxon>
    </lineage>
</organism>
<dbReference type="PROSITE" id="PS51257">
    <property type="entry name" value="PROKAR_LIPOPROTEIN"/>
    <property type="match status" value="1"/>
</dbReference>
<evidence type="ECO:0008006" key="4">
    <source>
        <dbReference type="Google" id="ProtNLM"/>
    </source>
</evidence>
<gene>
    <name evidence="2" type="ORF">LOD99_13259</name>
</gene>
<protein>
    <recommendedName>
        <fullName evidence="4">MULE transposase domain-containing protein</fullName>
    </recommendedName>
</protein>
<accession>A0AAV7JBB0</accession>
<evidence type="ECO:0000313" key="2">
    <source>
        <dbReference type="EMBL" id="KAI6646006.1"/>
    </source>
</evidence>
<sequence length="237" mass="28285">MIDFERAALNALTQNFPTAVLQGCYFHFGQAIWRQIQALGFQLRYQCDEEFAVVMKQFRALAFVPEIDVIPCYGELTDSLSNDLVDDLSAFSHYFEKTLIGLEHHGQRLRPLFSIELRNVRDRMERVLPRTNDFVEGWHRAFDIRINTTHPTLSKLIRKIIMEQRDNEITLEKDRCGHELPKSKKKYVQLNRRLEKLVDEYIYIYIPHLEYLSGITHNLTYKYFIFILFSYFFNFLQ</sequence>
<reference evidence="2 3" key="1">
    <citation type="journal article" date="2023" name="BMC Biol.">
        <title>The compact genome of the sponge Oopsacas minuta (Hexactinellida) is lacking key metazoan core genes.</title>
        <authorList>
            <person name="Santini S."/>
            <person name="Schenkelaars Q."/>
            <person name="Jourda C."/>
            <person name="Duchesne M."/>
            <person name="Belahbib H."/>
            <person name="Rocher C."/>
            <person name="Selva M."/>
            <person name="Riesgo A."/>
            <person name="Vervoort M."/>
            <person name="Leys S.P."/>
            <person name="Kodjabachian L."/>
            <person name="Le Bivic A."/>
            <person name="Borchiellini C."/>
            <person name="Claverie J.M."/>
            <person name="Renard E."/>
        </authorList>
    </citation>
    <scope>NUCLEOTIDE SEQUENCE [LARGE SCALE GENOMIC DNA]</scope>
    <source>
        <strain evidence="2">SPO-2</strain>
    </source>
</reference>
<name>A0AAV7JBB0_9METZ</name>
<evidence type="ECO:0000313" key="3">
    <source>
        <dbReference type="Proteomes" id="UP001165289"/>
    </source>
</evidence>